<dbReference type="EMBL" id="BARU01023400">
    <property type="protein sequence ID" value="GAH52688.1"/>
    <property type="molecule type" value="Genomic_DNA"/>
</dbReference>
<accession>X1I556</accession>
<dbReference type="AlphaFoldDB" id="X1I556"/>
<feature type="non-terminal residue" evidence="1">
    <location>
        <position position="93"/>
    </location>
</feature>
<comment type="caution">
    <text evidence="1">The sequence shown here is derived from an EMBL/GenBank/DDBJ whole genome shotgun (WGS) entry which is preliminary data.</text>
</comment>
<sequence length="93" mass="11084">MADFFEYAIPRQMLEKAKRELQRLAEDMTSDNVFNFFVTAYHIVDRIDVPGTVPRQDIKNLYSNPDFKKCKYICNKSKHRKLKRFFISCRGTV</sequence>
<evidence type="ECO:0000313" key="1">
    <source>
        <dbReference type="EMBL" id="GAH52688.1"/>
    </source>
</evidence>
<proteinExistence type="predicted"/>
<organism evidence="1">
    <name type="scientific">marine sediment metagenome</name>
    <dbReference type="NCBI Taxonomy" id="412755"/>
    <lineage>
        <taxon>unclassified sequences</taxon>
        <taxon>metagenomes</taxon>
        <taxon>ecological metagenomes</taxon>
    </lineage>
</organism>
<name>X1I556_9ZZZZ</name>
<gene>
    <name evidence="1" type="ORF">S03H2_37983</name>
</gene>
<reference evidence="1" key="1">
    <citation type="journal article" date="2014" name="Front. Microbiol.">
        <title>High frequency of phylogenetically diverse reductive dehalogenase-homologous genes in deep subseafloor sedimentary metagenomes.</title>
        <authorList>
            <person name="Kawai M."/>
            <person name="Futagami T."/>
            <person name="Toyoda A."/>
            <person name="Takaki Y."/>
            <person name="Nishi S."/>
            <person name="Hori S."/>
            <person name="Arai W."/>
            <person name="Tsubouchi T."/>
            <person name="Morono Y."/>
            <person name="Uchiyama I."/>
            <person name="Ito T."/>
            <person name="Fujiyama A."/>
            <person name="Inagaki F."/>
            <person name="Takami H."/>
        </authorList>
    </citation>
    <scope>NUCLEOTIDE SEQUENCE</scope>
    <source>
        <strain evidence="1">Expedition CK06-06</strain>
    </source>
</reference>
<protein>
    <submittedName>
        <fullName evidence="1">Uncharacterized protein</fullName>
    </submittedName>
</protein>